<sequence length="164" mass="18293">MFNSDTTANLQAKSRDRAGSKAKRSRPSFDSVTRDVLDVRTKTAQVKNKAKEFSSVDHLSADAAAMFVDNELSRGAMHRARLHIVHCAECREEINRQRETVDYLRSECKNEEVSAPMDLKARLASLATECMPGPGAENLAMQRPESFVAKVESVVRAVRKNQGR</sequence>
<feature type="compositionally biased region" description="Polar residues" evidence="1">
    <location>
        <begin position="1"/>
        <end position="12"/>
    </location>
</feature>
<dbReference type="EMBL" id="CP011309">
    <property type="protein sequence ID" value="AKF27150.1"/>
    <property type="molecule type" value="Genomic_DNA"/>
</dbReference>
<dbReference type="RefSeq" id="WP_003863801.1">
    <property type="nucleotide sequence ID" value="NZ_CP011309.1"/>
</dbReference>
<protein>
    <recommendedName>
        <fullName evidence="4">Anti-sigma factor</fullName>
    </recommendedName>
</protein>
<dbReference type="AlphaFoldDB" id="A0A0F6Z5H6"/>
<feature type="region of interest" description="Disordered" evidence="1">
    <location>
        <begin position="1"/>
        <end position="31"/>
    </location>
</feature>
<keyword evidence="3" id="KW-1185">Reference proteome</keyword>
<evidence type="ECO:0000256" key="1">
    <source>
        <dbReference type="SAM" id="MobiDB-lite"/>
    </source>
</evidence>
<dbReference type="PATRIC" id="fig|92706.3.peg.1259"/>
<proteinExistence type="predicted"/>
<name>A0A0F6Z5H6_9CORY</name>
<organism evidence="2 3">
    <name type="scientific">[Brevibacterium] flavum</name>
    <dbReference type="NCBI Taxonomy" id="92706"/>
    <lineage>
        <taxon>Bacteria</taxon>
        <taxon>Bacillati</taxon>
        <taxon>Actinomycetota</taxon>
        <taxon>Actinomycetes</taxon>
        <taxon>Mycobacteriales</taxon>
        <taxon>Corynebacteriaceae</taxon>
        <taxon>Corynebacterium</taxon>
    </lineage>
</organism>
<dbReference type="Proteomes" id="UP000034037">
    <property type="component" value="Chromosome"/>
</dbReference>
<evidence type="ECO:0008006" key="4">
    <source>
        <dbReference type="Google" id="ProtNLM"/>
    </source>
</evidence>
<accession>A0A0F6Z5H6</accession>
<reference evidence="2 3" key="1">
    <citation type="submission" date="2015-04" db="EMBL/GenBank/DDBJ databases">
        <title>Complete Genome Sequence of Brevibacterium flavum ATCC 15168.</title>
        <authorList>
            <person name="Ahn J."/>
            <person name="Park G."/>
            <person name="Jeon W."/>
            <person name="Jang Y."/>
            <person name="Jang M."/>
            <person name="Lee H."/>
            <person name="Lee H."/>
        </authorList>
    </citation>
    <scope>NUCLEOTIDE SEQUENCE [LARGE SCALE GENOMIC DNA]</scope>
    <source>
        <strain evidence="2 3">ATCC 15168</strain>
    </source>
</reference>
<evidence type="ECO:0000313" key="3">
    <source>
        <dbReference type="Proteomes" id="UP000034037"/>
    </source>
</evidence>
<evidence type="ECO:0000313" key="2">
    <source>
        <dbReference type="EMBL" id="AKF27150.1"/>
    </source>
</evidence>
<dbReference type="HOGENOM" id="CLU_137221_2_0_11"/>
<gene>
    <name evidence="2" type="ORF">YH66_06065</name>
</gene>